<dbReference type="RefSeq" id="WP_073059605.1">
    <property type="nucleotide sequence ID" value="NZ_FQWT01000001.1"/>
</dbReference>
<reference evidence="2" key="1">
    <citation type="submission" date="2016-11" db="EMBL/GenBank/DDBJ databases">
        <authorList>
            <person name="Varghese N."/>
            <person name="Submissions S."/>
        </authorList>
    </citation>
    <scope>NUCLEOTIDE SEQUENCE [LARGE SCALE GENOMIC DNA]</scope>
    <source>
        <strain evidence="2">DSM 19055</strain>
    </source>
</reference>
<gene>
    <name evidence="1" type="ORF">SAMN05421866_0276</name>
</gene>
<dbReference type="Pfam" id="PF22252">
    <property type="entry name" value="PNGase_F-II_N"/>
    <property type="match status" value="1"/>
</dbReference>
<dbReference type="InterPro" id="IPR005901">
    <property type="entry name" value="GLPGLI"/>
</dbReference>
<dbReference type="OrthoDB" id="1270840at2"/>
<proteinExistence type="predicted"/>
<dbReference type="AlphaFoldDB" id="A0A1M5JFP2"/>
<evidence type="ECO:0000313" key="1">
    <source>
        <dbReference type="EMBL" id="SHG39195.1"/>
    </source>
</evidence>
<dbReference type="STRING" id="421058.SAMN05421866_0276"/>
<dbReference type="eggNOG" id="ENOG5033U51">
    <property type="taxonomic scope" value="Bacteria"/>
</dbReference>
<sequence>MKIKIFGFLISGIISAYGQTAVIEVNYETKIIQDSINKSQINIYSSTLWCNNLESSYYSREAKAYYNGNSNQTKMAGTINTSYGAIPKYPKSVSSVYKNKESLLVSMPVGRHIFTYEEPQLKWEILNEKKEIKGFKSQLAKTTTDTGDTFFAWFTEEIAIPDGPFRFKGLSGLILEVYNKNKTIEIYATDIKKSEEIIEPLNYVTNVKTKSKNQFLEARKTYQENPSVYNGNMRIFDENGNETTKKMTDRIKNQTTFLD</sequence>
<dbReference type="Proteomes" id="UP000184047">
    <property type="component" value="Unassembled WGS sequence"/>
</dbReference>
<keyword evidence="2" id="KW-1185">Reference proteome</keyword>
<dbReference type="NCBIfam" id="TIGR01200">
    <property type="entry name" value="GLPGLI"/>
    <property type="match status" value="1"/>
</dbReference>
<protein>
    <submittedName>
        <fullName evidence="1">GLPGLI family protein</fullName>
    </submittedName>
</protein>
<name>A0A1M5JFP2_9FLAO</name>
<evidence type="ECO:0000313" key="2">
    <source>
        <dbReference type="Proteomes" id="UP000184047"/>
    </source>
</evidence>
<accession>A0A1M5JFP2</accession>
<organism evidence="1 2">
    <name type="scientific">Chryseobacterium oranimense</name>
    <dbReference type="NCBI Taxonomy" id="421058"/>
    <lineage>
        <taxon>Bacteria</taxon>
        <taxon>Pseudomonadati</taxon>
        <taxon>Bacteroidota</taxon>
        <taxon>Flavobacteriia</taxon>
        <taxon>Flavobacteriales</taxon>
        <taxon>Weeksellaceae</taxon>
        <taxon>Chryseobacterium group</taxon>
        <taxon>Chryseobacterium</taxon>
    </lineage>
</organism>
<dbReference type="EMBL" id="FQWT01000001">
    <property type="protein sequence ID" value="SHG39195.1"/>
    <property type="molecule type" value="Genomic_DNA"/>
</dbReference>